<keyword evidence="6" id="KW-0256">Endoplasmic reticulum</keyword>
<dbReference type="FunFam" id="3.40.5.90:FF:000001">
    <property type="entry name" value="CDGSH iron-sulfur domain-containing protein 1"/>
    <property type="match status" value="1"/>
</dbReference>
<dbReference type="PANTHER" id="PTHR13680">
    <property type="entry name" value="CDGSH IRON-SULFUR DOMAIN-CONTAINING PROTEIN 1"/>
    <property type="match status" value="1"/>
</dbReference>
<dbReference type="InterPro" id="IPR018967">
    <property type="entry name" value="FeS-contain_CDGSH-typ"/>
</dbReference>
<keyword evidence="5 6" id="KW-0411">Iron-sulfur</keyword>
<dbReference type="GO" id="GO:0051537">
    <property type="term" value="F:2 iron, 2 sulfur cluster binding"/>
    <property type="evidence" value="ECO:0007669"/>
    <property type="project" value="UniProtKB-UniRule"/>
</dbReference>
<dbReference type="Gene3D" id="3.40.5.90">
    <property type="entry name" value="CDGSH iron-sulfur domain, mitoNEET-type"/>
    <property type="match status" value="1"/>
</dbReference>
<evidence type="ECO:0000256" key="2">
    <source>
        <dbReference type="ARBA" id="ARBA00022714"/>
    </source>
</evidence>
<reference evidence="8 10" key="1">
    <citation type="submission" date="2014-10" db="EMBL/GenBank/DDBJ databases">
        <title>Draft genome of the hookworm Ancylostoma caninum.</title>
        <authorList>
            <person name="Mitreva M."/>
        </authorList>
    </citation>
    <scope>NUCLEOTIDE SEQUENCE [LARGE SCALE GENOMIC DNA]</scope>
    <source>
        <strain evidence="8 10">Baltimore</strain>
    </source>
</reference>
<dbReference type="Proteomes" id="UP000252519">
    <property type="component" value="Unassembled WGS sequence"/>
</dbReference>
<dbReference type="InterPro" id="IPR042216">
    <property type="entry name" value="MitoNEET_CISD"/>
</dbReference>
<dbReference type="EMBL" id="JOJR01000629">
    <property type="protein sequence ID" value="RCN35743.1"/>
    <property type="molecule type" value="Genomic_DNA"/>
</dbReference>
<evidence type="ECO:0000259" key="7">
    <source>
        <dbReference type="SMART" id="SM00704"/>
    </source>
</evidence>
<gene>
    <name evidence="9" type="ORF">ANCCAN_16679</name>
    <name evidence="8" type="ORF">ANCCAN_18388</name>
</gene>
<evidence type="ECO:0000313" key="10">
    <source>
        <dbReference type="Proteomes" id="UP000252519"/>
    </source>
</evidence>
<dbReference type="STRING" id="29170.A0A368FUA7"/>
<organism evidence="8 10">
    <name type="scientific">Ancylostoma caninum</name>
    <name type="common">Dog hookworm</name>
    <dbReference type="NCBI Taxonomy" id="29170"/>
    <lineage>
        <taxon>Eukaryota</taxon>
        <taxon>Metazoa</taxon>
        <taxon>Ecdysozoa</taxon>
        <taxon>Nematoda</taxon>
        <taxon>Chromadorea</taxon>
        <taxon>Rhabditida</taxon>
        <taxon>Rhabditina</taxon>
        <taxon>Rhabditomorpha</taxon>
        <taxon>Strongyloidea</taxon>
        <taxon>Ancylostomatidae</taxon>
        <taxon>Ancylostomatinae</taxon>
        <taxon>Ancylostoma</taxon>
    </lineage>
</organism>
<keyword evidence="6" id="KW-0472">Membrane</keyword>
<dbReference type="InterPro" id="IPR045131">
    <property type="entry name" value="CISD1/2"/>
</dbReference>
<feature type="domain" description="Iron-binding zinc finger CDGSH type" evidence="7">
    <location>
        <begin position="87"/>
        <end position="125"/>
    </location>
</feature>
<comment type="caution">
    <text evidence="8">The sequence shown here is derived from an EMBL/GenBank/DDBJ whole genome shotgun (WGS) entry which is preliminary data.</text>
</comment>
<keyword evidence="2 6" id="KW-0001">2Fe-2S</keyword>
<evidence type="ECO:0000256" key="6">
    <source>
        <dbReference type="RuleBase" id="RU369084"/>
    </source>
</evidence>
<evidence type="ECO:0000313" key="9">
    <source>
        <dbReference type="EMBL" id="RCN37427.1"/>
    </source>
</evidence>
<dbReference type="GO" id="GO:0010506">
    <property type="term" value="P:regulation of autophagy"/>
    <property type="evidence" value="ECO:0007669"/>
    <property type="project" value="UniProtKB-UniRule"/>
</dbReference>
<dbReference type="AlphaFoldDB" id="A0A368FUA7"/>
<comment type="subcellular location">
    <subcellularLocation>
        <location evidence="6">Endoplasmic reticulum membrane</location>
        <topology evidence="6">Single-pass membrane protein</topology>
    </subcellularLocation>
</comment>
<dbReference type="Pfam" id="PF09360">
    <property type="entry name" value="zf-CDGSH"/>
    <property type="match status" value="1"/>
</dbReference>
<keyword evidence="3 6" id="KW-0479">Metal-binding</keyword>
<dbReference type="PANTHER" id="PTHR13680:SF5">
    <property type="entry name" value="CDGSH IRON-SULFUR DOMAIN-CONTAINING PROTEIN 1"/>
    <property type="match status" value="1"/>
</dbReference>
<dbReference type="GO" id="GO:0005789">
    <property type="term" value="C:endoplasmic reticulum membrane"/>
    <property type="evidence" value="ECO:0007669"/>
    <property type="project" value="UniProtKB-SubCell"/>
</dbReference>
<accession>A0A368FUA7</accession>
<dbReference type="SMART" id="SM00704">
    <property type="entry name" value="ZnF_CDGSH"/>
    <property type="match status" value="1"/>
</dbReference>
<proteinExistence type="inferred from homology"/>
<keyword evidence="6" id="KW-0812">Transmembrane</keyword>
<evidence type="ECO:0000313" key="8">
    <source>
        <dbReference type="EMBL" id="RCN35743.1"/>
    </source>
</evidence>
<evidence type="ECO:0000256" key="1">
    <source>
        <dbReference type="ARBA" id="ARBA00008624"/>
    </source>
</evidence>
<keyword evidence="4 6" id="KW-0408">Iron</keyword>
<comment type="cofactor">
    <cofactor evidence="6">
        <name>[2Fe-2S] cluster</name>
        <dbReference type="ChEBI" id="CHEBI:190135"/>
    </cofactor>
    <text evidence="6">Binds 1 [2Fe-2S] cluster.</text>
</comment>
<comment type="similarity">
    <text evidence="1 6">Belongs to the CISD protein family. CISD2 subfamily.</text>
</comment>
<keyword evidence="6" id="KW-1133">Transmembrane helix</keyword>
<dbReference type="EMBL" id="JOJR01000469">
    <property type="protein sequence ID" value="RCN37427.1"/>
    <property type="molecule type" value="Genomic_DNA"/>
</dbReference>
<dbReference type="GO" id="GO:0005741">
    <property type="term" value="C:mitochondrial outer membrane"/>
    <property type="evidence" value="ECO:0007669"/>
    <property type="project" value="TreeGrafter"/>
</dbReference>
<keyword evidence="10" id="KW-1185">Reference proteome</keyword>
<name>A0A368FUA7_ANCCA</name>
<protein>
    <recommendedName>
        <fullName evidence="6">CDGSH iron-sulfur domain-containing protein 2 homologue</fullName>
    </recommendedName>
</protein>
<dbReference type="OrthoDB" id="449252at2759"/>
<evidence type="ECO:0000256" key="3">
    <source>
        <dbReference type="ARBA" id="ARBA00022723"/>
    </source>
</evidence>
<dbReference type="GO" id="GO:0046872">
    <property type="term" value="F:metal ion binding"/>
    <property type="evidence" value="ECO:0007669"/>
    <property type="project" value="UniProtKB-UniRule"/>
</dbReference>
<feature type="transmembrane region" description="Helical" evidence="6">
    <location>
        <begin position="49"/>
        <end position="71"/>
    </location>
</feature>
<evidence type="ECO:0000256" key="5">
    <source>
        <dbReference type="ARBA" id="ARBA00023014"/>
    </source>
</evidence>
<sequence length="139" mass="15090">MTIGGFSFLSQITANTLHSQAAVFTSPGSSENMACTAQQTTSCHSTKCFLYAAGFVLGGAALGYFIGYKVAMRWARVNKKVQLANDKVVDTIDMEDIGEKKAFCRCWKSEKFPYCDGAHTKHNSEVGDNVGPLIVKGKH</sequence>
<evidence type="ECO:0000256" key="4">
    <source>
        <dbReference type="ARBA" id="ARBA00023004"/>
    </source>
</evidence>